<reference evidence="2 3" key="1">
    <citation type="submission" date="2018-08" db="EMBL/GenBank/DDBJ databases">
        <title>A genome reference for cultivated species of the human gut microbiota.</title>
        <authorList>
            <person name="Zou Y."/>
            <person name="Xue W."/>
            <person name="Luo G."/>
        </authorList>
    </citation>
    <scope>NUCLEOTIDE SEQUENCE [LARGE SCALE GENOMIC DNA]</scope>
    <source>
        <strain evidence="2 3">TF06-40</strain>
    </source>
</reference>
<dbReference type="Pfam" id="PF00535">
    <property type="entry name" value="Glycos_transf_2"/>
    <property type="match status" value="1"/>
</dbReference>
<proteinExistence type="predicted"/>
<dbReference type="EMBL" id="QSSA01000007">
    <property type="protein sequence ID" value="RGL62551.1"/>
    <property type="molecule type" value="Genomic_DNA"/>
</dbReference>
<organism evidence="2 3">
    <name type="scientific">Segatella copri</name>
    <dbReference type="NCBI Taxonomy" id="165179"/>
    <lineage>
        <taxon>Bacteria</taxon>
        <taxon>Pseudomonadati</taxon>
        <taxon>Bacteroidota</taxon>
        <taxon>Bacteroidia</taxon>
        <taxon>Bacteroidales</taxon>
        <taxon>Prevotellaceae</taxon>
        <taxon>Segatella</taxon>
    </lineage>
</organism>
<name>A0AA92SZQ7_9BACT</name>
<dbReference type="InterPro" id="IPR029044">
    <property type="entry name" value="Nucleotide-diphossugar_trans"/>
</dbReference>
<dbReference type="GO" id="GO:0016758">
    <property type="term" value="F:hexosyltransferase activity"/>
    <property type="evidence" value="ECO:0007669"/>
    <property type="project" value="UniProtKB-ARBA"/>
</dbReference>
<sequence>MYKYRFSIFTATYNRALMLDSLAEMINHQTFKGSFEWVIVNDGSTDNTVEVVNNIIDKSKIPIKFIDKLNGGKHTA</sequence>
<protein>
    <submittedName>
        <fullName evidence="2">Glycosyltransferase family 2 protein</fullName>
    </submittedName>
</protein>
<dbReference type="AlphaFoldDB" id="A0AA92SZQ7"/>
<dbReference type="PANTHER" id="PTHR22916">
    <property type="entry name" value="GLYCOSYLTRANSFERASE"/>
    <property type="match status" value="1"/>
</dbReference>
<evidence type="ECO:0000313" key="3">
    <source>
        <dbReference type="Proteomes" id="UP000261187"/>
    </source>
</evidence>
<comment type="caution">
    <text evidence="2">The sequence shown here is derived from an EMBL/GenBank/DDBJ whole genome shotgun (WGS) entry which is preliminary data.</text>
</comment>
<dbReference type="CDD" id="cd00761">
    <property type="entry name" value="Glyco_tranf_GTA_type"/>
    <property type="match status" value="1"/>
</dbReference>
<dbReference type="SUPFAM" id="SSF53448">
    <property type="entry name" value="Nucleotide-diphospho-sugar transferases"/>
    <property type="match status" value="1"/>
</dbReference>
<gene>
    <name evidence="2" type="ORF">DXC61_04680</name>
</gene>
<dbReference type="InterPro" id="IPR001173">
    <property type="entry name" value="Glyco_trans_2-like"/>
</dbReference>
<evidence type="ECO:0000313" key="2">
    <source>
        <dbReference type="EMBL" id="RGL62551.1"/>
    </source>
</evidence>
<dbReference type="Proteomes" id="UP000261187">
    <property type="component" value="Unassembled WGS sequence"/>
</dbReference>
<dbReference type="RefSeq" id="WP_117692852.1">
    <property type="nucleotide sequence ID" value="NZ_QSSA01000007.1"/>
</dbReference>
<evidence type="ECO:0000259" key="1">
    <source>
        <dbReference type="Pfam" id="PF00535"/>
    </source>
</evidence>
<dbReference type="Gene3D" id="3.90.550.10">
    <property type="entry name" value="Spore Coat Polysaccharide Biosynthesis Protein SpsA, Chain A"/>
    <property type="match status" value="1"/>
</dbReference>
<accession>A0AA92SZQ7</accession>
<feature type="domain" description="Glycosyltransferase 2-like" evidence="1">
    <location>
        <begin position="7"/>
        <end position="75"/>
    </location>
</feature>